<dbReference type="GO" id="GO:0048512">
    <property type="term" value="P:circadian behavior"/>
    <property type="evidence" value="ECO:0007669"/>
    <property type="project" value="TreeGrafter"/>
</dbReference>
<dbReference type="InterPro" id="IPR011333">
    <property type="entry name" value="SKP1/BTB/POZ_sf"/>
</dbReference>
<dbReference type="InterPro" id="IPR052407">
    <property type="entry name" value="BTB_POZ_domain_cont_9"/>
</dbReference>
<proteinExistence type="predicted"/>
<dbReference type="Gene3D" id="1.25.40.420">
    <property type="match status" value="1"/>
</dbReference>
<dbReference type="InterPro" id="IPR011705">
    <property type="entry name" value="BACK"/>
</dbReference>
<dbReference type="Pfam" id="PF07707">
    <property type="entry name" value="BACK"/>
    <property type="match status" value="1"/>
</dbReference>
<dbReference type="GO" id="GO:0050804">
    <property type="term" value="P:modulation of chemical synaptic transmission"/>
    <property type="evidence" value="ECO:0007669"/>
    <property type="project" value="TreeGrafter"/>
</dbReference>
<evidence type="ECO:0000259" key="1">
    <source>
        <dbReference type="PROSITE" id="PS50097"/>
    </source>
</evidence>
<dbReference type="EMBL" id="JALNTZ010000007">
    <property type="protein sequence ID" value="KAJ3646703.1"/>
    <property type="molecule type" value="Genomic_DNA"/>
</dbReference>
<name>A0AA38M7X8_9CUCU</name>
<dbReference type="PROSITE" id="PS50097">
    <property type="entry name" value="BTB"/>
    <property type="match status" value="1"/>
</dbReference>
<dbReference type="PANTHER" id="PTHR46306">
    <property type="entry name" value="BTB/POZ DOMAIN-CONTAINING PROTEIN 9"/>
    <property type="match status" value="1"/>
</dbReference>
<evidence type="ECO:0000313" key="2">
    <source>
        <dbReference type="EMBL" id="KAJ3646703.1"/>
    </source>
</evidence>
<dbReference type="AlphaFoldDB" id="A0AA38M7X8"/>
<protein>
    <recommendedName>
        <fullName evidence="1">BTB domain-containing protein</fullName>
    </recommendedName>
</protein>
<reference evidence="2" key="1">
    <citation type="journal article" date="2023" name="G3 (Bethesda)">
        <title>Whole genome assemblies of Zophobas morio and Tenebrio molitor.</title>
        <authorList>
            <person name="Kaur S."/>
            <person name="Stinson S.A."/>
            <person name="diCenzo G.C."/>
        </authorList>
    </citation>
    <scope>NUCLEOTIDE SEQUENCE</scope>
    <source>
        <strain evidence="2">QUZm001</strain>
    </source>
</reference>
<dbReference type="GO" id="GO:0005737">
    <property type="term" value="C:cytoplasm"/>
    <property type="evidence" value="ECO:0007669"/>
    <property type="project" value="TreeGrafter"/>
</dbReference>
<accession>A0AA38M7X8</accession>
<dbReference type="InterPro" id="IPR000210">
    <property type="entry name" value="BTB/POZ_dom"/>
</dbReference>
<dbReference type="GO" id="GO:0008344">
    <property type="term" value="P:adult locomotory behavior"/>
    <property type="evidence" value="ECO:0007669"/>
    <property type="project" value="TreeGrafter"/>
</dbReference>
<evidence type="ECO:0000313" key="3">
    <source>
        <dbReference type="Proteomes" id="UP001168821"/>
    </source>
</evidence>
<dbReference type="PANTHER" id="PTHR46306:SF1">
    <property type="entry name" value="BTB_POZ DOMAIN-CONTAINING PROTEIN 9"/>
    <property type="match status" value="1"/>
</dbReference>
<dbReference type="SUPFAM" id="SSF54695">
    <property type="entry name" value="POZ domain"/>
    <property type="match status" value="1"/>
</dbReference>
<dbReference type="Pfam" id="PF00651">
    <property type="entry name" value="BTB"/>
    <property type="match status" value="1"/>
</dbReference>
<keyword evidence="3" id="KW-1185">Reference proteome</keyword>
<sequence>MANEEQPPKNMMTTTDSCKIYEDMSGFYRKEVFSDVNLILCDKTIPAHKIVLAIGCKYFESILIENPKQSEIILEDVPSKAFEAVLLYIYTGSVLVEMSYGDDLFDVIQLARKYSLKSLEDTLYEKTVSIMCPSNICLFLNKSNELQMDELKQICLLFIDSNLSKILGTNLLNVLTQKSMVQLLERDCFPAHETEIFEIAASWCGSNTDVNNLVSGCVKLTKLTIDELFNVVWPSKIIESERLLNALVSIRNNSTNTAHLINKNIAVAAYNAKVISGIKTLKLLEGTENEDEGARHDQNDVNGITLDLGLNRSFNHVKLKMLGIFYSSYYLETSFNQRKWYKLIDYSQYACSYEQNLYFDGVHQARYIRAVFSKLIPLGKFEVSFDSTVPEVHNHIIYPSSNVIYSETKIFMW</sequence>
<organism evidence="2 3">
    <name type="scientific">Zophobas morio</name>
    <dbReference type="NCBI Taxonomy" id="2755281"/>
    <lineage>
        <taxon>Eukaryota</taxon>
        <taxon>Metazoa</taxon>
        <taxon>Ecdysozoa</taxon>
        <taxon>Arthropoda</taxon>
        <taxon>Hexapoda</taxon>
        <taxon>Insecta</taxon>
        <taxon>Pterygota</taxon>
        <taxon>Neoptera</taxon>
        <taxon>Endopterygota</taxon>
        <taxon>Coleoptera</taxon>
        <taxon>Polyphaga</taxon>
        <taxon>Cucujiformia</taxon>
        <taxon>Tenebrionidae</taxon>
        <taxon>Zophobas</taxon>
    </lineage>
</organism>
<comment type="caution">
    <text evidence="2">The sequence shown here is derived from an EMBL/GenBank/DDBJ whole genome shotgun (WGS) entry which is preliminary data.</text>
</comment>
<dbReference type="Proteomes" id="UP001168821">
    <property type="component" value="Unassembled WGS sequence"/>
</dbReference>
<gene>
    <name evidence="2" type="ORF">Zmor_024279</name>
</gene>
<dbReference type="Gene3D" id="3.30.710.10">
    <property type="entry name" value="Potassium Channel Kv1.1, Chain A"/>
    <property type="match status" value="1"/>
</dbReference>
<feature type="domain" description="BTB" evidence="1">
    <location>
        <begin position="34"/>
        <end position="98"/>
    </location>
</feature>
<dbReference type="Gene3D" id="2.60.120.260">
    <property type="entry name" value="Galactose-binding domain-like"/>
    <property type="match status" value="1"/>
</dbReference>
<dbReference type="SMART" id="SM00225">
    <property type="entry name" value="BTB"/>
    <property type="match status" value="1"/>
</dbReference>